<keyword evidence="2" id="KW-1185">Reference proteome</keyword>
<accession>A0A453JY95</accession>
<reference evidence="2" key="1">
    <citation type="journal article" date="2014" name="Science">
        <title>Ancient hybridizations among the ancestral genomes of bread wheat.</title>
        <authorList>
            <consortium name="International Wheat Genome Sequencing Consortium,"/>
            <person name="Marcussen T."/>
            <person name="Sandve S.R."/>
            <person name="Heier L."/>
            <person name="Spannagl M."/>
            <person name="Pfeifer M."/>
            <person name="Jakobsen K.S."/>
            <person name="Wulff B.B."/>
            <person name="Steuernagel B."/>
            <person name="Mayer K.F."/>
            <person name="Olsen O.A."/>
        </authorList>
    </citation>
    <scope>NUCLEOTIDE SEQUENCE [LARGE SCALE GENOMIC DNA]</scope>
    <source>
        <strain evidence="2">cv. AL8/78</strain>
    </source>
</reference>
<evidence type="ECO:0000313" key="2">
    <source>
        <dbReference type="Proteomes" id="UP000015105"/>
    </source>
</evidence>
<reference evidence="2" key="2">
    <citation type="journal article" date="2017" name="Nat. Plants">
        <title>The Aegilops tauschii genome reveals multiple impacts of transposons.</title>
        <authorList>
            <person name="Zhao G."/>
            <person name="Zou C."/>
            <person name="Li K."/>
            <person name="Wang K."/>
            <person name="Li T."/>
            <person name="Gao L."/>
            <person name="Zhang X."/>
            <person name="Wang H."/>
            <person name="Yang Z."/>
            <person name="Liu X."/>
            <person name="Jiang W."/>
            <person name="Mao L."/>
            <person name="Kong X."/>
            <person name="Jiao Y."/>
            <person name="Jia J."/>
        </authorList>
    </citation>
    <scope>NUCLEOTIDE SEQUENCE [LARGE SCALE GENOMIC DNA]</scope>
    <source>
        <strain evidence="2">cv. AL8/78</strain>
    </source>
</reference>
<dbReference type="EnsemblPlants" id="AET5Gv20236300.2">
    <property type="protein sequence ID" value="AET5Gv20236300.2"/>
    <property type="gene ID" value="AET5Gv20236300"/>
</dbReference>
<dbReference type="Proteomes" id="UP000015105">
    <property type="component" value="Chromosome 5D"/>
</dbReference>
<evidence type="ECO:0000313" key="1">
    <source>
        <dbReference type="EnsemblPlants" id="AET5Gv20236300.2"/>
    </source>
</evidence>
<proteinExistence type="predicted"/>
<reference evidence="1" key="5">
    <citation type="journal article" date="2021" name="G3 (Bethesda)">
        <title>Aegilops tauschii genome assembly Aet v5.0 features greater sequence contiguity and improved annotation.</title>
        <authorList>
            <person name="Wang L."/>
            <person name="Zhu T."/>
            <person name="Rodriguez J.C."/>
            <person name="Deal K.R."/>
            <person name="Dubcovsky J."/>
            <person name="McGuire P.E."/>
            <person name="Lux T."/>
            <person name="Spannagl M."/>
            <person name="Mayer K.F.X."/>
            <person name="Baldrich P."/>
            <person name="Meyers B.C."/>
            <person name="Huo N."/>
            <person name="Gu Y.Q."/>
            <person name="Zhou H."/>
            <person name="Devos K.M."/>
            <person name="Bennetzen J.L."/>
            <person name="Unver T."/>
            <person name="Budak H."/>
            <person name="Gulick P.J."/>
            <person name="Galiba G."/>
            <person name="Kalapos B."/>
            <person name="Nelson D.R."/>
            <person name="Li P."/>
            <person name="You F.M."/>
            <person name="Luo M.C."/>
            <person name="Dvorak J."/>
        </authorList>
    </citation>
    <scope>NUCLEOTIDE SEQUENCE [LARGE SCALE GENOMIC DNA]</scope>
    <source>
        <strain evidence="1">cv. AL8/78</strain>
    </source>
</reference>
<reference evidence="1" key="4">
    <citation type="submission" date="2019-03" db="UniProtKB">
        <authorList>
            <consortium name="EnsemblPlants"/>
        </authorList>
    </citation>
    <scope>IDENTIFICATION</scope>
</reference>
<protein>
    <submittedName>
        <fullName evidence="1">Uncharacterized protein</fullName>
    </submittedName>
</protein>
<reference evidence="1" key="3">
    <citation type="journal article" date="2017" name="Nature">
        <title>Genome sequence of the progenitor of the wheat D genome Aegilops tauschii.</title>
        <authorList>
            <person name="Luo M.C."/>
            <person name="Gu Y.Q."/>
            <person name="Puiu D."/>
            <person name="Wang H."/>
            <person name="Twardziok S.O."/>
            <person name="Deal K.R."/>
            <person name="Huo N."/>
            <person name="Zhu T."/>
            <person name="Wang L."/>
            <person name="Wang Y."/>
            <person name="McGuire P.E."/>
            <person name="Liu S."/>
            <person name="Long H."/>
            <person name="Ramasamy R.K."/>
            <person name="Rodriguez J.C."/>
            <person name="Van S.L."/>
            <person name="Yuan L."/>
            <person name="Wang Z."/>
            <person name="Xia Z."/>
            <person name="Xiao L."/>
            <person name="Anderson O.D."/>
            <person name="Ouyang S."/>
            <person name="Liang Y."/>
            <person name="Zimin A.V."/>
            <person name="Pertea G."/>
            <person name="Qi P."/>
            <person name="Bennetzen J.L."/>
            <person name="Dai X."/>
            <person name="Dawson M.W."/>
            <person name="Muller H.G."/>
            <person name="Kugler K."/>
            <person name="Rivarola-Duarte L."/>
            <person name="Spannagl M."/>
            <person name="Mayer K.F.X."/>
            <person name="Lu F.H."/>
            <person name="Bevan M.W."/>
            <person name="Leroy P."/>
            <person name="Li P."/>
            <person name="You F.M."/>
            <person name="Sun Q."/>
            <person name="Liu Z."/>
            <person name="Lyons E."/>
            <person name="Wicker T."/>
            <person name="Salzberg S.L."/>
            <person name="Devos K.M."/>
            <person name="Dvorak J."/>
        </authorList>
    </citation>
    <scope>NUCLEOTIDE SEQUENCE [LARGE SCALE GENOMIC DNA]</scope>
    <source>
        <strain evidence="1">cv. AL8/78</strain>
    </source>
</reference>
<dbReference type="Gramene" id="AET5Gv20236300.2">
    <property type="protein sequence ID" value="AET5Gv20236300.2"/>
    <property type="gene ID" value="AET5Gv20236300"/>
</dbReference>
<name>A0A453JY95_AEGTS</name>
<sequence>RSNNFVQRCYIANVEVDVSNVNKEEEAFDDHPSLPPGCSIPVVNILGDVLDSSPFPPNDSAQHHADFEELPVWIFFPPPWSSSNSFVLSSSDSLFIIQVLSEGEQQTLAATPAHPAGLYGKVIFMAP</sequence>
<organism evidence="1 2">
    <name type="scientific">Aegilops tauschii subsp. strangulata</name>
    <name type="common">Goatgrass</name>
    <dbReference type="NCBI Taxonomy" id="200361"/>
    <lineage>
        <taxon>Eukaryota</taxon>
        <taxon>Viridiplantae</taxon>
        <taxon>Streptophyta</taxon>
        <taxon>Embryophyta</taxon>
        <taxon>Tracheophyta</taxon>
        <taxon>Spermatophyta</taxon>
        <taxon>Magnoliopsida</taxon>
        <taxon>Liliopsida</taxon>
        <taxon>Poales</taxon>
        <taxon>Poaceae</taxon>
        <taxon>BOP clade</taxon>
        <taxon>Pooideae</taxon>
        <taxon>Triticodae</taxon>
        <taxon>Triticeae</taxon>
        <taxon>Triticinae</taxon>
        <taxon>Aegilops</taxon>
    </lineage>
</organism>
<dbReference type="AlphaFoldDB" id="A0A453JY95"/>